<name>A0A7M1LEH4_9BACT</name>
<evidence type="ECO:0000313" key="7">
    <source>
        <dbReference type="Proteomes" id="UP000594749"/>
    </source>
</evidence>
<sequence length="199" mass="22712">MEIMKKAFGTAVTNCYIVKGKNSSIIIDPGVDAFNWAYENAINLAGVFLTHGHWDHAYCAKFFSDKGYSVYIHRDDSFMVENASSMMPNAFKPEILTSDASEFKVGEFGVKFHHFPGHTPGCCMLEVSCEDEKFMFSGDFLFKGSVGRWDFPYSDADKMRKSLQKALKIKENFTLYPGHGFYTTFEDERATIEYFLRVI</sequence>
<dbReference type="Pfam" id="PF00753">
    <property type="entry name" value="Lactamase_B"/>
    <property type="match status" value="1"/>
</dbReference>
<keyword evidence="3 6" id="KW-0378">Hydrolase</keyword>
<evidence type="ECO:0000259" key="5">
    <source>
        <dbReference type="SMART" id="SM00849"/>
    </source>
</evidence>
<dbReference type="CDD" id="cd06262">
    <property type="entry name" value="metallo-hydrolase-like_MBL-fold"/>
    <property type="match status" value="1"/>
</dbReference>
<evidence type="ECO:0000256" key="2">
    <source>
        <dbReference type="ARBA" id="ARBA00022723"/>
    </source>
</evidence>
<dbReference type="Gene3D" id="3.60.15.10">
    <property type="entry name" value="Ribonuclease Z/Hydroxyacylglutathione hydrolase-like"/>
    <property type="match status" value="1"/>
</dbReference>
<protein>
    <submittedName>
        <fullName evidence="6">MBL fold metallo-hydrolase</fullName>
    </submittedName>
</protein>
<accession>A0A7M1LEH4</accession>
<evidence type="ECO:0000313" key="6">
    <source>
        <dbReference type="EMBL" id="QOQ86977.1"/>
    </source>
</evidence>
<evidence type="ECO:0000256" key="4">
    <source>
        <dbReference type="ARBA" id="ARBA00022833"/>
    </source>
</evidence>
<dbReference type="Proteomes" id="UP000594749">
    <property type="component" value="Chromosome"/>
</dbReference>
<feature type="domain" description="Metallo-beta-lactamase" evidence="5">
    <location>
        <begin position="12"/>
        <end position="179"/>
    </location>
</feature>
<dbReference type="InterPro" id="IPR051453">
    <property type="entry name" value="MBL_Glyoxalase_II"/>
</dbReference>
<dbReference type="PANTHER" id="PTHR46233">
    <property type="entry name" value="HYDROXYACYLGLUTATHIONE HYDROLASE GLOC"/>
    <property type="match status" value="1"/>
</dbReference>
<dbReference type="EMBL" id="CP063078">
    <property type="protein sequence ID" value="QOQ86977.1"/>
    <property type="molecule type" value="Genomic_DNA"/>
</dbReference>
<keyword evidence="4" id="KW-0862">Zinc</keyword>
<dbReference type="GO" id="GO:0016787">
    <property type="term" value="F:hydrolase activity"/>
    <property type="evidence" value="ECO:0007669"/>
    <property type="project" value="UniProtKB-KW"/>
</dbReference>
<dbReference type="OrthoDB" id="9802991at2"/>
<dbReference type="InterPro" id="IPR036866">
    <property type="entry name" value="RibonucZ/Hydroxyglut_hydro"/>
</dbReference>
<dbReference type="PANTHER" id="PTHR46233:SF3">
    <property type="entry name" value="HYDROXYACYLGLUTATHIONE HYDROLASE GLOC"/>
    <property type="match status" value="1"/>
</dbReference>
<dbReference type="SUPFAM" id="SSF56281">
    <property type="entry name" value="Metallo-hydrolase/oxidoreductase"/>
    <property type="match status" value="1"/>
</dbReference>
<evidence type="ECO:0000256" key="3">
    <source>
        <dbReference type="ARBA" id="ARBA00022801"/>
    </source>
</evidence>
<dbReference type="SMART" id="SM00849">
    <property type="entry name" value="Lactamase_B"/>
    <property type="match status" value="1"/>
</dbReference>
<dbReference type="AlphaFoldDB" id="A0A7M1LEH4"/>
<reference evidence="6 7" key="1">
    <citation type="submission" date="2020-10" db="EMBL/GenBank/DDBJ databases">
        <title>Campylobacter and Helicobacter PacBio genomes.</title>
        <authorList>
            <person name="Lane C."/>
        </authorList>
    </citation>
    <scope>NUCLEOTIDE SEQUENCE [LARGE SCALE GENOMIC DNA]</scope>
    <source>
        <strain evidence="6 7">2016D-0077</strain>
    </source>
</reference>
<evidence type="ECO:0000256" key="1">
    <source>
        <dbReference type="ARBA" id="ARBA00001947"/>
    </source>
</evidence>
<dbReference type="InterPro" id="IPR001279">
    <property type="entry name" value="Metallo-B-lactamas"/>
</dbReference>
<proteinExistence type="predicted"/>
<comment type="cofactor">
    <cofactor evidence="1">
        <name>Zn(2+)</name>
        <dbReference type="ChEBI" id="CHEBI:29105"/>
    </cofactor>
</comment>
<dbReference type="GO" id="GO:0046872">
    <property type="term" value="F:metal ion binding"/>
    <property type="evidence" value="ECO:0007669"/>
    <property type="project" value="UniProtKB-KW"/>
</dbReference>
<keyword evidence="7" id="KW-1185">Reference proteome</keyword>
<keyword evidence="2" id="KW-0479">Metal-binding</keyword>
<organism evidence="6 7">
    <name type="scientific">Campylobacter corcagiensis</name>
    <dbReference type="NCBI Taxonomy" id="1448857"/>
    <lineage>
        <taxon>Bacteria</taxon>
        <taxon>Pseudomonadati</taxon>
        <taxon>Campylobacterota</taxon>
        <taxon>Epsilonproteobacteria</taxon>
        <taxon>Campylobacterales</taxon>
        <taxon>Campylobacteraceae</taxon>
        <taxon>Campylobacter</taxon>
    </lineage>
</organism>
<gene>
    <name evidence="6" type="ORF">IMC76_07125</name>
</gene>